<dbReference type="RefSeq" id="XP_033520466.1">
    <property type="nucleotide sequence ID" value="XM_033671738.1"/>
</dbReference>
<dbReference type="PANTHER" id="PTHR16631:SF13">
    <property type="entry name" value="GLUCAN ENDO-1,3-BETA-GLUCOSIDASE EGLC-RELATED"/>
    <property type="match status" value="1"/>
</dbReference>
<dbReference type="InterPro" id="IPR050732">
    <property type="entry name" value="Beta-glucan_modifiers"/>
</dbReference>
<keyword evidence="8" id="KW-1185">Reference proteome</keyword>
<organism evidence="7 8">
    <name type="scientific">Dothidotthia symphoricarpi CBS 119687</name>
    <dbReference type="NCBI Taxonomy" id="1392245"/>
    <lineage>
        <taxon>Eukaryota</taxon>
        <taxon>Fungi</taxon>
        <taxon>Dikarya</taxon>
        <taxon>Ascomycota</taxon>
        <taxon>Pezizomycotina</taxon>
        <taxon>Dothideomycetes</taxon>
        <taxon>Pleosporomycetidae</taxon>
        <taxon>Pleosporales</taxon>
        <taxon>Dothidotthiaceae</taxon>
        <taxon>Dothidotthia</taxon>
    </lineage>
</organism>
<gene>
    <name evidence="7" type="ORF">P153DRAFT_399538</name>
</gene>
<dbReference type="OrthoDB" id="77201at2759"/>
<dbReference type="GeneID" id="54412170"/>
<evidence type="ECO:0000256" key="4">
    <source>
        <dbReference type="ARBA" id="ARBA00012780"/>
    </source>
</evidence>
<feature type="chain" id="PRO_5025475859" description="glucan endo-1,3-beta-D-glucosidase" evidence="6">
    <location>
        <begin position="20"/>
        <end position="593"/>
    </location>
</feature>
<evidence type="ECO:0000256" key="5">
    <source>
        <dbReference type="ARBA" id="ARBA00022801"/>
    </source>
</evidence>
<dbReference type="Gene3D" id="3.20.20.80">
    <property type="entry name" value="Glycosidases"/>
    <property type="match status" value="1"/>
</dbReference>
<dbReference type="GO" id="GO:0042973">
    <property type="term" value="F:glucan endo-1,3-beta-D-glucosidase activity"/>
    <property type="evidence" value="ECO:0007669"/>
    <property type="project" value="UniProtKB-EC"/>
</dbReference>
<dbReference type="EC" id="3.2.1.39" evidence="4"/>
<dbReference type="Proteomes" id="UP000799771">
    <property type="component" value="Unassembled WGS sequence"/>
</dbReference>
<keyword evidence="5 7" id="KW-0378">Hydrolase</keyword>
<evidence type="ECO:0000256" key="2">
    <source>
        <dbReference type="ARBA" id="ARBA00004196"/>
    </source>
</evidence>
<keyword evidence="6" id="KW-0732">Signal</keyword>
<comment type="subcellular location">
    <subcellularLocation>
        <location evidence="2">Cell envelope</location>
    </subcellularLocation>
</comment>
<protein>
    <recommendedName>
        <fullName evidence="4">glucan endo-1,3-beta-D-glucosidase</fullName>
        <ecNumber evidence="4">3.2.1.39</ecNumber>
    </recommendedName>
</protein>
<comment type="similarity">
    <text evidence="3">Belongs to the glycosyl hydrolase 17 family.</text>
</comment>
<dbReference type="InterPro" id="IPR017853">
    <property type="entry name" value="GH"/>
</dbReference>
<dbReference type="GO" id="GO:0005576">
    <property type="term" value="C:extracellular region"/>
    <property type="evidence" value="ECO:0007669"/>
    <property type="project" value="TreeGrafter"/>
</dbReference>
<sequence>MIKVHKFLLLSQWLAPVASRVYTGFNYGAFWSEGDAKYEADFAENFKLASSINTTIPFDSARLFTCKTDGTLNDPTEAFDAAVATNTSLLLGFWVSPATRGDSPDEMIKNEMIALGKGFEKHGQNLSDLIIGLSVGNEDVFRWNNVPTASGLAADMLSVTISKVKKDIAMSPFAQYMEGKPIGHIDTAQYAVVNDDVADFVGVTVYPYWNNESIADAKESFLSSLEDVERRAGDTPIWIAETGWPFEGPQRGEAAASTENYQQYWKEVGCSIFGKYNTFWFELSRDTQTDQPDWGLVDVSSKQPRITDLTCPGMLDVPDLPANMSAVTPSSAFTLQSTTHVIKTVITTVYPTDSLAHSAPPGDEKTTTTITQTVYVPSSPTITPAAISKLLADNIPWCVTVADVAWNGQYVPVAANPAGPDGKCTPAPTHSGLPYGAAKTMVFQSYSSDAGVIPVMPTWAPSLEAPTPPSDQEVTSSYTPELLSASFVLPASTFSTMISECCFTLVNLSIIILWYVCTEHATPIASCKLTGIVVYCDLSVSCPSFNASTPYKQGAVRLHLAEGSVCEDDKVIIFMDRKNNPLDRLRRRGRELD</sequence>
<evidence type="ECO:0000256" key="3">
    <source>
        <dbReference type="ARBA" id="ARBA00008773"/>
    </source>
</evidence>
<proteinExistence type="inferred from homology"/>
<evidence type="ECO:0000256" key="6">
    <source>
        <dbReference type="SAM" id="SignalP"/>
    </source>
</evidence>
<dbReference type="AlphaFoldDB" id="A0A6A6A4M4"/>
<evidence type="ECO:0000256" key="1">
    <source>
        <dbReference type="ARBA" id="ARBA00000382"/>
    </source>
</evidence>
<evidence type="ECO:0000313" key="8">
    <source>
        <dbReference type="Proteomes" id="UP000799771"/>
    </source>
</evidence>
<evidence type="ECO:0000313" key="7">
    <source>
        <dbReference type="EMBL" id="KAF2126074.1"/>
    </source>
</evidence>
<dbReference type="EMBL" id="ML977514">
    <property type="protein sequence ID" value="KAF2126074.1"/>
    <property type="molecule type" value="Genomic_DNA"/>
</dbReference>
<comment type="catalytic activity">
    <reaction evidence="1">
        <text>Hydrolysis of (1-&gt;3)-beta-D-glucosidic linkages in (1-&gt;3)-beta-D-glucans.</text>
        <dbReference type="EC" id="3.2.1.39"/>
    </reaction>
</comment>
<dbReference type="SUPFAM" id="SSF51445">
    <property type="entry name" value="(Trans)glycosidases"/>
    <property type="match status" value="1"/>
</dbReference>
<dbReference type="PANTHER" id="PTHR16631">
    <property type="entry name" value="GLUCAN 1,3-BETA-GLUCOSIDASE"/>
    <property type="match status" value="1"/>
</dbReference>
<dbReference type="GO" id="GO:0071555">
    <property type="term" value="P:cell wall organization"/>
    <property type="evidence" value="ECO:0007669"/>
    <property type="project" value="TreeGrafter"/>
</dbReference>
<reference evidence="7" key="1">
    <citation type="journal article" date="2020" name="Stud. Mycol.">
        <title>101 Dothideomycetes genomes: a test case for predicting lifestyles and emergence of pathogens.</title>
        <authorList>
            <person name="Haridas S."/>
            <person name="Albert R."/>
            <person name="Binder M."/>
            <person name="Bloem J."/>
            <person name="Labutti K."/>
            <person name="Salamov A."/>
            <person name="Andreopoulos B."/>
            <person name="Baker S."/>
            <person name="Barry K."/>
            <person name="Bills G."/>
            <person name="Bluhm B."/>
            <person name="Cannon C."/>
            <person name="Castanera R."/>
            <person name="Culley D."/>
            <person name="Daum C."/>
            <person name="Ezra D."/>
            <person name="Gonzalez J."/>
            <person name="Henrissat B."/>
            <person name="Kuo A."/>
            <person name="Liang C."/>
            <person name="Lipzen A."/>
            <person name="Lutzoni F."/>
            <person name="Magnuson J."/>
            <person name="Mondo S."/>
            <person name="Nolan M."/>
            <person name="Ohm R."/>
            <person name="Pangilinan J."/>
            <person name="Park H.-J."/>
            <person name="Ramirez L."/>
            <person name="Alfaro M."/>
            <person name="Sun H."/>
            <person name="Tritt A."/>
            <person name="Yoshinaga Y."/>
            <person name="Zwiers L.-H."/>
            <person name="Turgeon B."/>
            <person name="Goodwin S."/>
            <person name="Spatafora J."/>
            <person name="Crous P."/>
            <person name="Grigoriev I."/>
        </authorList>
    </citation>
    <scope>NUCLEOTIDE SEQUENCE</scope>
    <source>
        <strain evidence="7">CBS 119687</strain>
    </source>
</reference>
<dbReference type="GO" id="GO:0009986">
    <property type="term" value="C:cell surface"/>
    <property type="evidence" value="ECO:0007669"/>
    <property type="project" value="TreeGrafter"/>
</dbReference>
<name>A0A6A6A4M4_9PLEO</name>
<dbReference type="GO" id="GO:0009277">
    <property type="term" value="C:fungal-type cell wall"/>
    <property type="evidence" value="ECO:0007669"/>
    <property type="project" value="TreeGrafter"/>
</dbReference>
<feature type="signal peptide" evidence="6">
    <location>
        <begin position="1"/>
        <end position="19"/>
    </location>
</feature>
<accession>A0A6A6A4M4</accession>